<gene>
    <name evidence="1" type="ORF">PODLI_1B014420</name>
</gene>
<keyword evidence="2" id="KW-1185">Reference proteome</keyword>
<reference evidence="1" key="1">
    <citation type="submission" date="2022-12" db="EMBL/GenBank/DDBJ databases">
        <authorList>
            <person name="Alioto T."/>
            <person name="Alioto T."/>
            <person name="Gomez Garrido J."/>
        </authorList>
    </citation>
    <scope>NUCLEOTIDE SEQUENCE</scope>
</reference>
<evidence type="ECO:0000313" key="2">
    <source>
        <dbReference type="Proteomes" id="UP001178461"/>
    </source>
</evidence>
<dbReference type="Proteomes" id="UP001178461">
    <property type="component" value="Chromosome 2"/>
</dbReference>
<dbReference type="EMBL" id="OX395127">
    <property type="protein sequence ID" value="CAI5766147.1"/>
    <property type="molecule type" value="Genomic_DNA"/>
</dbReference>
<name>A0AA35NZI7_9SAUR</name>
<organism evidence="1 2">
    <name type="scientific">Podarcis lilfordi</name>
    <name type="common">Lilford's wall lizard</name>
    <dbReference type="NCBI Taxonomy" id="74358"/>
    <lineage>
        <taxon>Eukaryota</taxon>
        <taxon>Metazoa</taxon>
        <taxon>Chordata</taxon>
        <taxon>Craniata</taxon>
        <taxon>Vertebrata</taxon>
        <taxon>Euteleostomi</taxon>
        <taxon>Lepidosauria</taxon>
        <taxon>Squamata</taxon>
        <taxon>Bifurcata</taxon>
        <taxon>Unidentata</taxon>
        <taxon>Episquamata</taxon>
        <taxon>Laterata</taxon>
        <taxon>Lacertibaenia</taxon>
        <taxon>Lacertidae</taxon>
        <taxon>Podarcis</taxon>
    </lineage>
</organism>
<sequence length="104" mass="12004">MFLDSQLLTAPGSMALLAKVRWTWSPGRSRGAQNPHPDIDLNTFFIIIKNKTYCLQCFLKSNILKGWTRTYSPEMQKALPLLCGFFKLKKSRVCISYYYTGNFL</sequence>
<proteinExistence type="predicted"/>
<evidence type="ECO:0000313" key="1">
    <source>
        <dbReference type="EMBL" id="CAI5766147.1"/>
    </source>
</evidence>
<dbReference type="AlphaFoldDB" id="A0AA35NZI7"/>
<accession>A0AA35NZI7</accession>
<protein>
    <submittedName>
        <fullName evidence="1">Uncharacterized protein</fullName>
    </submittedName>
</protein>